<name>A0A143PIX4_LUTPR</name>
<dbReference type="OrthoDB" id="263673at2"/>
<feature type="repeat" description="TPR" evidence="3">
    <location>
        <begin position="250"/>
        <end position="283"/>
    </location>
</feature>
<dbReference type="PROSITE" id="PS50005">
    <property type="entry name" value="TPR"/>
    <property type="match status" value="2"/>
</dbReference>
<dbReference type="SMART" id="SM00028">
    <property type="entry name" value="TPR"/>
    <property type="match status" value="4"/>
</dbReference>
<dbReference type="AlphaFoldDB" id="A0A143PIX4"/>
<dbReference type="PROSITE" id="PS51257">
    <property type="entry name" value="PROKAR_LIPOPROTEIN"/>
    <property type="match status" value="1"/>
</dbReference>
<proteinExistence type="predicted"/>
<sequence precursor="true">MKHWMFVLAGLVFAATAASGCQRRATSAHAVAAITTDACAAALAPGSGRSDRDRAITQAQQQAGARGATRDAFERLGYLYVARARVANDPGDYTLADLAAGCLESRYPGDAGALLLKGHVLHQLHRFSEAERIARTLVARRTVVLDYGLLGDTLMEQGRLAEAAEAYQRMLDLKPFYQSYTRAAHLRWLRGDLEGAIESIRLAIASASPRDPESAAWAWTRLAVYELQAARFTAARAAADSALRYQPDYAAAHLARGRVLLAIGRHADAIPILREATRLNPVPEYQWLLADALRLEGRGSEAEEVEQELMTRGAIADPRTHALYLATRRISVPRALALTQEELQARADVFTLDARAWALAASGRVAEAHQIISRALAEGTQDARLFLHAGVISAAAGRDREARQWLGRAEQLRPMLLPSEASELTRRLMNNPKT</sequence>
<organism evidence="5 6">
    <name type="scientific">Luteitalea pratensis</name>
    <dbReference type="NCBI Taxonomy" id="1855912"/>
    <lineage>
        <taxon>Bacteria</taxon>
        <taxon>Pseudomonadati</taxon>
        <taxon>Acidobacteriota</taxon>
        <taxon>Vicinamibacteria</taxon>
        <taxon>Vicinamibacterales</taxon>
        <taxon>Vicinamibacteraceae</taxon>
        <taxon>Luteitalea</taxon>
    </lineage>
</organism>
<evidence type="ECO:0000256" key="4">
    <source>
        <dbReference type="SAM" id="SignalP"/>
    </source>
</evidence>
<keyword evidence="1" id="KW-0677">Repeat</keyword>
<dbReference type="Proteomes" id="UP000076079">
    <property type="component" value="Chromosome"/>
</dbReference>
<dbReference type="Gene3D" id="1.25.40.10">
    <property type="entry name" value="Tetratricopeptide repeat domain"/>
    <property type="match status" value="3"/>
</dbReference>
<protein>
    <submittedName>
        <fullName evidence="5">Tetratricopeptide repeat protein</fullName>
    </submittedName>
</protein>
<evidence type="ECO:0000256" key="2">
    <source>
        <dbReference type="ARBA" id="ARBA00022803"/>
    </source>
</evidence>
<dbReference type="RefSeq" id="WP_110170303.1">
    <property type="nucleotide sequence ID" value="NZ_CP015136.1"/>
</dbReference>
<feature type="signal peptide" evidence="4">
    <location>
        <begin position="1"/>
        <end position="17"/>
    </location>
</feature>
<dbReference type="InterPro" id="IPR019734">
    <property type="entry name" value="TPR_rpt"/>
</dbReference>
<dbReference type="SUPFAM" id="SSF48452">
    <property type="entry name" value="TPR-like"/>
    <property type="match status" value="2"/>
</dbReference>
<dbReference type="InterPro" id="IPR011990">
    <property type="entry name" value="TPR-like_helical_dom_sf"/>
</dbReference>
<keyword evidence="6" id="KW-1185">Reference proteome</keyword>
<dbReference type="STRING" id="1855912.LuPra_01661"/>
<evidence type="ECO:0000256" key="3">
    <source>
        <dbReference type="PROSITE-ProRule" id="PRU00339"/>
    </source>
</evidence>
<dbReference type="Pfam" id="PF13432">
    <property type="entry name" value="TPR_16"/>
    <property type="match status" value="2"/>
</dbReference>
<dbReference type="KEGG" id="abac:LuPra_01661"/>
<dbReference type="EMBL" id="CP015136">
    <property type="protein sequence ID" value="AMY08461.1"/>
    <property type="molecule type" value="Genomic_DNA"/>
</dbReference>
<accession>A0A143PIX4</accession>
<reference evidence="6" key="2">
    <citation type="submission" date="2016-04" db="EMBL/GenBank/DDBJ databases">
        <title>First Complete Genome Sequence of a Subdivision 6 Acidobacterium.</title>
        <authorList>
            <person name="Huang S."/>
            <person name="Vieira S."/>
            <person name="Bunk B."/>
            <person name="Riedel T."/>
            <person name="Sproeer C."/>
            <person name="Overmann J."/>
        </authorList>
    </citation>
    <scope>NUCLEOTIDE SEQUENCE [LARGE SCALE GENOMIC DNA]</scope>
    <source>
        <strain evidence="6">DSM 100886 HEG_-6_39</strain>
    </source>
</reference>
<reference evidence="5 6" key="1">
    <citation type="journal article" date="2016" name="Genome Announc.">
        <title>First Complete Genome Sequence of a Subdivision 6 Acidobacterium Strain.</title>
        <authorList>
            <person name="Huang S."/>
            <person name="Vieira S."/>
            <person name="Bunk B."/>
            <person name="Riedel T."/>
            <person name="Sproer C."/>
            <person name="Overmann J."/>
        </authorList>
    </citation>
    <scope>NUCLEOTIDE SEQUENCE [LARGE SCALE GENOMIC DNA]</scope>
    <source>
        <strain evidence="6">DSM 100886 HEG_-6_39</strain>
    </source>
</reference>
<keyword evidence="4" id="KW-0732">Signal</keyword>
<dbReference type="PANTHER" id="PTHR44858:SF1">
    <property type="entry name" value="UDP-N-ACETYLGLUCOSAMINE--PEPTIDE N-ACETYLGLUCOSAMINYLTRANSFERASE SPINDLY-RELATED"/>
    <property type="match status" value="1"/>
</dbReference>
<keyword evidence="2 3" id="KW-0802">TPR repeat</keyword>
<evidence type="ECO:0000256" key="1">
    <source>
        <dbReference type="ARBA" id="ARBA00022737"/>
    </source>
</evidence>
<dbReference type="PANTHER" id="PTHR44858">
    <property type="entry name" value="TETRATRICOPEPTIDE REPEAT PROTEIN 6"/>
    <property type="match status" value="1"/>
</dbReference>
<dbReference type="InterPro" id="IPR050498">
    <property type="entry name" value="Ycf3"/>
</dbReference>
<feature type="chain" id="PRO_5007511416" evidence="4">
    <location>
        <begin position="18"/>
        <end position="434"/>
    </location>
</feature>
<feature type="repeat" description="TPR" evidence="3">
    <location>
        <begin position="144"/>
        <end position="177"/>
    </location>
</feature>
<gene>
    <name evidence="5" type="ORF">LuPra_01661</name>
</gene>
<evidence type="ECO:0000313" key="5">
    <source>
        <dbReference type="EMBL" id="AMY08461.1"/>
    </source>
</evidence>
<evidence type="ECO:0000313" key="6">
    <source>
        <dbReference type="Proteomes" id="UP000076079"/>
    </source>
</evidence>